<protein>
    <submittedName>
        <fullName evidence="1">Uncharacterized protein</fullName>
    </submittedName>
</protein>
<dbReference type="OrthoDB" id="2546325at2759"/>
<sequence>MSPQTANAARRFYLNFARLLSILQQRKRDGVLVSTLTRVAAEAALYKAWLRASREGTGYKWSLMRSKSSCRRYSAAVLAVPTRRSWGLRTGFFEDILAVSETRLISVSLLEAALHQADAGSHQARLRLFQWIFSYSSVSSNFEEPSAGAILLLRLETILYTCSETENSQDLSHSIEDLATKIGVLAMGQTTEVDLSVMGISHLPLILGVTGKQKDYKTFKQISDLLWNWREKYDFNLTPMAPVSIGKRLAEVHFACGEHFQAFALLEDITHNLKKVFGVSDPKTLRCQRLLASMHESLGRRRSAIGVRFGMLKDAAMCPERARRRSMMSARSLRREYATTEEFSWHLEQNKDAVKNIIKKVKELVGNKAAAGHDVDDVLDIGRWKGLEHLEFDDAVFESWRALDDWMVKIEMET</sequence>
<keyword evidence="2" id="KW-1185">Reference proteome</keyword>
<comment type="caution">
    <text evidence="1">The sequence shown here is derived from an EMBL/GenBank/DDBJ whole genome shotgun (WGS) entry which is preliminary data.</text>
</comment>
<proteinExistence type="predicted"/>
<evidence type="ECO:0000313" key="2">
    <source>
        <dbReference type="Proteomes" id="UP000078544"/>
    </source>
</evidence>
<dbReference type="Proteomes" id="UP000078544">
    <property type="component" value="Unassembled WGS sequence"/>
</dbReference>
<dbReference type="STRING" id="1081109.A0A168BND1"/>
<reference evidence="1 2" key="1">
    <citation type="journal article" date="2016" name="Genome Biol. Evol.">
        <title>Divergent and convergent evolution of fungal pathogenicity.</title>
        <authorList>
            <person name="Shang Y."/>
            <person name="Xiao G."/>
            <person name="Zheng P."/>
            <person name="Cen K."/>
            <person name="Zhan S."/>
            <person name="Wang C."/>
        </authorList>
    </citation>
    <scope>NUCLEOTIDE SEQUENCE [LARGE SCALE GENOMIC DNA]</scope>
    <source>
        <strain evidence="1 2">RCEF 2490</strain>
    </source>
</reference>
<dbReference type="EMBL" id="AZGY01000009">
    <property type="protein sequence ID" value="KZZ95526.1"/>
    <property type="molecule type" value="Genomic_DNA"/>
</dbReference>
<gene>
    <name evidence="1" type="ORF">AAL_04757</name>
</gene>
<dbReference type="AlphaFoldDB" id="A0A168BND1"/>
<accession>A0A168BND1</accession>
<organism evidence="1 2">
    <name type="scientific">Moelleriella libera RCEF 2490</name>
    <dbReference type="NCBI Taxonomy" id="1081109"/>
    <lineage>
        <taxon>Eukaryota</taxon>
        <taxon>Fungi</taxon>
        <taxon>Dikarya</taxon>
        <taxon>Ascomycota</taxon>
        <taxon>Pezizomycotina</taxon>
        <taxon>Sordariomycetes</taxon>
        <taxon>Hypocreomycetidae</taxon>
        <taxon>Hypocreales</taxon>
        <taxon>Clavicipitaceae</taxon>
        <taxon>Moelleriella</taxon>
    </lineage>
</organism>
<evidence type="ECO:0000313" key="1">
    <source>
        <dbReference type="EMBL" id="KZZ95526.1"/>
    </source>
</evidence>
<name>A0A168BND1_9HYPO</name>